<feature type="coiled-coil region" evidence="2">
    <location>
        <begin position="17"/>
        <end position="47"/>
    </location>
</feature>
<dbReference type="Gene3D" id="1.10.340.70">
    <property type="match status" value="1"/>
</dbReference>
<evidence type="ECO:0000256" key="1">
    <source>
        <dbReference type="ARBA" id="ARBA00012493"/>
    </source>
</evidence>
<reference evidence="4 5" key="1">
    <citation type="journal article" date="2019" name="Sci. Rep.">
        <title>Orb-weaving spider Araneus ventricosus genome elucidates the spidroin gene catalogue.</title>
        <authorList>
            <person name="Kono N."/>
            <person name="Nakamura H."/>
            <person name="Ohtoshi R."/>
            <person name="Moran D.A.P."/>
            <person name="Shinohara A."/>
            <person name="Yoshida Y."/>
            <person name="Fujiwara M."/>
            <person name="Mori M."/>
            <person name="Tomita M."/>
            <person name="Arakawa K."/>
        </authorList>
    </citation>
    <scope>NUCLEOTIDE SEQUENCE [LARGE SCALE GENOMIC DNA]</scope>
</reference>
<protein>
    <recommendedName>
        <fullName evidence="1">RNA-directed DNA polymerase</fullName>
        <ecNumber evidence="1">2.7.7.49</ecNumber>
    </recommendedName>
</protein>
<sequence length="230" mass="26836">MRHVDALSRHPVMIISNDTLTEKLKKAQNEDENIQTLKSLLEKHETEEFFERKGILHKYLNVWRINYGSKRNAAELIKLAHESGHFSVAKTEEIVKKELFIPKLTNDVKSLIINCVPYILANKESGKKEGFLNPIPKEYKPLRTYHIDFIGPLPSTNKNYQHILTVIDAFAKFIWLFPVKTVSAESALEKLKLQQKTFRNQVRIISIEDQHLLRKHLVIIIPKKEYNICK</sequence>
<evidence type="ECO:0000313" key="5">
    <source>
        <dbReference type="Proteomes" id="UP000499080"/>
    </source>
</evidence>
<dbReference type="EMBL" id="BGPR01005647">
    <property type="protein sequence ID" value="GBN12112.1"/>
    <property type="molecule type" value="Genomic_DNA"/>
</dbReference>
<keyword evidence="2" id="KW-0175">Coiled coil</keyword>
<dbReference type="InterPro" id="IPR036397">
    <property type="entry name" value="RNaseH_sf"/>
</dbReference>
<dbReference type="InterPro" id="IPR001584">
    <property type="entry name" value="Integrase_cat-core"/>
</dbReference>
<evidence type="ECO:0000259" key="3">
    <source>
        <dbReference type="PROSITE" id="PS50994"/>
    </source>
</evidence>
<dbReference type="PANTHER" id="PTHR37984:SF15">
    <property type="entry name" value="INTEGRASE CATALYTIC DOMAIN-CONTAINING PROTEIN"/>
    <property type="match status" value="1"/>
</dbReference>
<dbReference type="Proteomes" id="UP000499080">
    <property type="component" value="Unassembled WGS sequence"/>
</dbReference>
<dbReference type="PROSITE" id="PS50994">
    <property type="entry name" value="INTEGRASE"/>
    <property type="match status" value="1"/>
</dbReference>
<name>A0A4Y2LC33_ARAVE</name>
<feature type="domain" description="Integrase catalytic" evidence="3">
    <location>
        <begin position="137"/>
        <end position="230"/>
    </location>
</feature>
<keyword evidence="5" id="KW-1185">Reference proteome</keyword>
<dbReference type="AlphaFoldDB" id="A0A4Y2LC33"/>
<proteinExistence type="predicted"/>
<dbReference type="Gene3D" id="3.30.420.10">
    <property type="entry name" value="Ribonuclease H-like superfamily/Ribonuclease H"/>
    <property type="match status" value="1"/>
</dbReference>
<gene>
    <name evidence="4" type="ORF">AVEN_118129_1</name>
</gene>
<dbReference type="OrthoDB" id="6430308at2759"/>
<evidence type="ECO:0000313" key="4">
    <source>
        <dbReference type="EMBL" id="GBN12112.1"/>
    </source>
</evidence>
<dbReference type="PANTHER" id="PTHR37984">
    <property type="entry name" value="PROTEIN CBG26694"/>
    <property type="match status" value="1"/>
</dbReference>
<dbReference type="EC" id="2.7.7.49" evidence="1"/>
<dbReference type="Pfam" id="PF17921">
    <property type="entry name" value="Integrase_H2C2"/>
    <property type="match status" value="1"/>
</dbReference>
<dbReference type="SUPFAM" id="SSF53098">
    <property type="entry name" value="Ribonuclease H-like"/>
    <property type="match status" value="1"/>
</dbReference>
<dbReference type="GO" id="GO:0003964">
    <property type="term" value="F:RNA-directed DNA polymerase activity"/>
    <property type="evidence" value="ECO:0007669"/>
    <property type="project" value="UniProtKB-EC"/>
</dbReference>
<dbReference type="InterPro" id="IPR041588">
    <property type="entry name" value="Integrase_H2C2"/>
</dbReference>
<dbReference type="GO" id="GO:0003676">
    <property type="term" value="F:nucleic acid binding"/>
    <property type="evidence" value="ECO:0007669"/>
    <property type="project" value="InterPro"/>
</dbReference>
<accession>A0A4Y2LC33</accession>
<dbReference type="InterPro" id="IPR012337">
    <property type="entry name" value="RNaseH-like_sf"/>
</dbReference>
<dbReference type="GO" id="GO:0015074">
    <property type="term" value="P:DNA integration"/>
    <property type="evidence" value="ECO:0007669"/>
    <property type="project" value="InterPro"/>
</dbReference>
<dbReference type="InterPro" id="IPR050951">
    <property type="entry name" value="Retrovirus_Pol_polyprotein"/>
</dbReference>
<organism evidence="4 5">
    <name type="scientific">Araneus ventricosus</name>
    <name type="common">Orbweaver spider</name>
    <name type="synonym">Epeira ventricosa</name>
    <dbReference type="NCBI Taxonomy" id="182803"/>
    <lineage>
        <taxon>Eukaryota</taxon>
        <taxon>Metazoa</taxon>
        <taxon>Ecdysozoa</taxon>
        <taxon>Arthropoda</taxon>
        <taxon>Chelicerata</taxon>
        <taxon>Arachnida</taxon>
        <taxon>Araneae</taxon>
        <taxon>Araneomorphae</taxon>
        <taxon>Entelegynae</taxon>
        <taxon>Araneoidea</taxon>
        <taxon>Araneidae</taxon>
        <taxon>Araneus</taxon>
    </lineage>
</organism>
<evidence type="ECO:0000256" key="2">
    <source>
        <dbReference type="SAM" id="Coils"/>
    </source>
</evidence>
<comment type="caution">
    <text evidence="4">The sequence shown here is derived from an EMBL/GenBank/DDBJ whole genome shotgun (WGS) entry which is preliminary data.</text>
</comment>